<reference evidence="2 3" key="1">
    <citation type="submission" date="2018-08" db="EMBL/GenBank/DDBJ databases">
        <title>Komagataeibacter sp. AV 382.</title>
        <authorList>
            <person name="Skraban J."/>
            <person name="Trcek J."/>
        </authorList>
    </citation>
    <scope>NUCLEOTIDE SEQUENCE [LARGE SCALE GENOMIC DNA]</scope>
    <source>
        <strain evidence="2 3">AV 382</strain>
    </source>
</reference>
<accession>A0A371YW76</accession>
<sequence length="95" mass="9569">MKRITLALLLLGAGCLPARAEEGALPPIVKLDAAAVANEGVSVVTATPGTVAPVLPIVSRVMPDTTRVVHIHPAGSGKVLAVPVQPGMHVARGQA</sequence>
<dbReference type="Proteomes" id="UP000262371">
    <property type="component" value="Unassembled WGS sequence"/>
</dbReference>
<organism evidence="2 3">
    <name type="scientific">Komagataeibacter melaceti</name>
    <dbReference type="NCBI Taxonomy" id="2766577"/>
    <lineage>
        <taxon>Bacteria</taxon>
        <taxon>Pseudomonadati</taxon>
        <taxon>Pseudomonadota</taxon>
        <taxon>Alphaproteobacteria</taxon>
        <taxon>Acetobacterales</taxon>
        <taxon>Acetobacteraceae</taxon>
        <taxon>Komagataeibacter</taxon>
    </lineage>
</organism>
<evidence type="ECO:0000256" key="1">
    <source>
        <dbReference type="SAM" id="SignalP"/>
    </source>
</evidence>
<name>A0A371YW76_9PROT</name>
<feature type="non-terminal residue" evidence="2">
    <location>
        <position position="95"/>
    </location>
</feature>
<protein>
    <submittedName>
        <fullName evidence="2">Efflux transporter periplasmic adaptor subunit</fullName>
    </submittedName>
</protein>
<feature type="signal peptide" evidence="1">
    <location>
        <begin position="1"/>
        <end position="20"/>
    </location>
</feature>
<gene>
    <name evidence="2" type="ORF">DY926_16485</name>
</gene>
<comment type="caution">
    <text evidence="2">The sequence shown here is derived from an EMBL/GenBank/DDBJ whole genome shotgun (WGS) entry which is preliminary data.</text>
</comment>
<evidence type="ECO:0000313" key="3">
    <source>
        <dbReference type="Proteomes" id="UP000262371"/>
    </source>
</evidence>
<evidence type="ECO:0000313" key="2">
    <source>
        <dbReference type="EMBL" id="RFD18469.1"/>
    </source>
</evidence>
<dbReference type="AlphaFoldDB" id="A0A371YW76"/>
<feature type="chain" id="PRO_5016786192" evidence="1">
    <location>
        <begin position="21"/>
        <end position="95"/>
    </location>
</feature>
<dbReference type="EMBL" id="QUWV01000217">
    <property type="protein sequence ID" value="RFD18469.1"/>
    <property type="molecule type" value="Genomic_DNA"/>
</dbReference>
<keyword evidence="3" id="KW-1185">Reference proteome</keyword>
<proteinExistence type="predicted"/>
<keyword evidence="1" id="KW-0732">Signal</keyword>
<dbReference type="PROSITE" id="PS51257">
    <property type="entry name" value="PROKAR_LIPOPROTEIN"/>
    <property type="match status" value="1"/>
</dbReference>